<dbReference type="Gene3D" id="3.30.70.3460">
    <property type="match status" value="1"/>
</dbReference>
<evidence type="ECO:0000256" key="4">
    <source>
        <dbReference type="ARBA" id="ARBA00023465"/>
    </source>
</evidence>
<dbReference type="Pfam" id="PF22451">
    <property type="entry name" value="NirdL-like_HTH"/>
    <property type="match status" value="1"/>
</dbReference>
<dbReference type="PANTHER" id="PTHR43413">
    <property type="entry name" value="TRANSCRIPTIONAL REGULATOR, ASNC FAMILY"/>
    <property type="match status" value="1"/>
</dbReference>
<evidence type="ECO:0000259" key="8">
    <source>
        <dbReference type="Pfam" id="PF17805"/>
    </source>
</evidence>
<name>A0ABU1GMZ2_9GAMM</name>
<evidence type="ECO:0000256" key="3">
    <source>
        <dbReference type="ARBA" id="ARBA00023457"/>
    </source>
</evidence>
<comment type="subunit">
    <text evidence="4">Probably forms a complex composed of NirD, NirL, NirG and NirH. All proteins are required for the total conversion of siroheme to didecarboxysiroheme.</text>
</comment>
<feature type="domain" description="Siroheme decarboxylase NirL-like HTH" evidence="9">
    <location>
        <begin position="20"/>
        <end position="66"/>
    </location>
</feature>
<dbReference type="EMBL" id="JARWAL010000007">
    <property type="protein sequence ID" value="MDR5892922.1"/>
    <property type="molecule type" value="Genomic_DNA"/>
</dbReference>
<dbReference type="Proteomes" id="UP001252270">
    <property type="component" value="Unassembled WGS sequence"/>
</dbReference>
<evidence type="ECO:0000256" key="7">
    <source>
        <dbReference type="ARBA" id="ARBA00048470"/>
    </source>
</evidence>
<proteinExistence type="inferred from homology"/>
<dbReference type="InterPro" id="IPR053953">
    <property type="entry name" value="NirdL-like_HTH"/>
</dbReference>
<dbReference type="EC" id="4.1.1.111" evidence="5"/>
<evidence type="ECO:0000259" key="9">
    <source>
        <dbReference type="Pfam" id="PF22451"/>
    </source>
</evidence>
<comment type="caution">
    <text evidence="10">The sequence shown here is derived from an EMBL/GenBank/DDBJ whole genome shotgun (WGS) entry which is preliminary data.</text>
</comment>
<dbReference type="InterPro" id="IPR040523">
    <property type="entry name" value="AsnC_trans_reg2"/>
</dbReference>
<gene>
    <name evidence="10" type="ORF">QC820_08840</name>
</gene>
<dbReference type="Pfam" id="PF17805">
    <property type="entry name" value="AsnC_trans_reg2"/>
    <property type="match status" value="1"/>
</dbReference>
<comment type="function">
    <text evidence="6">Involved in heme d1 biosynthesis. Catalyzes the decarboxylation of siroheme into didecarboxysiroheme.</text>
</comment>
<evidence type="ECO:0000313" key="10">
    <source>
        <dbReference type="EMBL" id="MDR5892922.1"/>
    </source>
</evidence>
<comment type="catalytic activity">
    <reaction evidence="7">
        <text>siroheme + 2 H(+) = 12,18-didecarboxysiroheme + 2 CO2</text>
        <dbReference type="Rhea" id="RHEA:19093"/>
        <dbReference type="ChEBI" id="CHEBI:15378"/>
        <dbReference type="ChEBI" id="CHEBI:16526"/>
        <dbReference type="ChEBI" id="CHEBI:60052"/>
        <dbReference type="ChEBI" id="CHEBI:140497"/>
        <dbReference type="EC" id="4.1.1.111"/>
    </reaction>
</comment>
<organism evidence="10 11">
    <name type="scientific">Halomonas mongoliensis</name>
    <dbReference type="NCBI Taxonomy" id="321265"/>
    <lineage>
        <taxon>Bacteria</taxon>
        <taxon>Pseudomonadati</taxon>
        <taxon>Pseudomonadota</taxon>
        <taxon>Gammaproteobacteria</taxon>
        <taxon>Oceanospirillales</taxon>
        <taxon>Halomonadaceae</taxon>
        <taxon>Halomonas</taxon>
    </lineage>
</organism>
<sequence>MSVSTCPSESPAVSTPDERDRAIVLATQAGLPLVPDPWAAVGRQLGMSGAEVLARVQAMQASGAIRRVAAVPNHYRLGYVANGMTVWDVDDARIERLGREVGRLPGVSHCYRRPRHLPDWPYNLFAMLHGHTREEVERQAEALRELLGEACRDHRILYSSRILKKTGLRLAGRPGAGRKPEPRR</sequence>
<comment type="pathway">
    <text evidence="2">Porphyrin-containing compound metabolism.</text>
</comment>
<keyword evidence="11" id="KW-1185">Reference proteome</keyword>
<evidence type="ECO:0000313" key="11">
    <source>
        <dbReference type="Proteomes" id="UP001252270"/>
    </source>
</evidence>
<dbReference type="InterPro" id="IPR050684">
    <property type="entry name" value="HTH-Siroheme_Decarb"/>
</dbReference>
<evidence type="ECO:0000256" key="5">
    <source>
        <dbReference type="ARBA" id="ARBA00023471"/>
    </source>
</evidence>
<feature type="domain" description="Siroheme decarboxylase AsnC-like ligand binding" evidence="8">
    <location>
        <begin position="76"/>
        <end position="164"/>
    </location>
</feature>
<evidence type="ECO:0000256" key="1">
    <source>
        <dbReference type="ARBA" id="ARBA00023239"/>
    </source>
</evidence>
<protein>
    <recommendedName>
        <fullName evidence="5">siroheme decarboxylase</fullName>
        <ecNumber evidence="5">4.1.1.111</ecNumber>
    </recommendedName>
</protein>
<evidence type="ECO:0000256" key="2">
    <source>
        <dbReference type="ARBA" id="ARBA00023444"/>
    </source>
</evidence>
<dbReference type="RefSeq" id="WP_309636614.1">
    <property type="nucleotide sequence ID" value="NZ_JARWAL010000007.1"/>
</dbReference>
<reference evidence="10 11" key="1">
    <citation type="submission" date="2023-04" db="EMBL/GenBank/DDBJ databases">
        <title>A long-awaited taxogenomic arrangement of the family Halomonadaceae.</title>
        <authorList>
            <person name="De La Haba R."/>
            <person name="Chuvochina M."/>
            <person name="Wittouck S."/>
            <person name="Arahal D.R."/>
            <person name="Sanchez-Porro C."/>
            <person name="Hugenholtz P."/>
            <person name="Ventosa A."/>
        </authorList>
    </citation>
    <scope>NUCLEOTIDE SEQUENCE [LARGE SCALE GENOMIC DNA]</scope>
    <source>
        <strain evidence="10 11">DSM 17332</strain>
    </source>
</reference>
<dbReference type="PANTHER" id="PTHR43413:SF1">
    <property type="entry name" value="SIROHEME DECARBOXYLASE NIRL SUBUNIT"/>
    <property type="match status" value="1"/>
</dbReference>
<keyword evidence="1" id="KW-0456">Lyase</keyword>
<evidence type="ECO:0000256" key="6">
    <source>
        <dbReference type="ARBA" id="ARBA00045291"/>
    </source>
</evidence>
<accession>A0ABU1GMZ2</accession>
<comment type="similarity">
    <text evidence="3">Belongs to the Ahb/Nir family.</text>
</comment>